<proteinExistence type="inferred from homology"/>
<dbReference type="HAMAP" id="MF_00386">
    <property type="entry name" value="UPF0161_YidD"/>
    <property type="match status" value="1"/>
</dbReference>
<dbReference type="SMART" id="SM01234">
    <property type="entry name" value="Haemolytic"/>
    <property type="match status" value="1"/>
</dbReference>
<keyword evidence="1" id="KW-1003">Cell membrane</keyword>
<comment type="function">
    <text evidence="1">Could be involved in insertion of integral membrane proteins into the membrane.</text>
</comment>
<dbReference type="OrthoDB" id="9801753at2"/>
<reference evidence="3" key="1">
    <citation type="submission" date="2015-02" db="EMBL/GenBank/DDBJ databases">
        <authorList>
            <person name="Chooi Y.-H."/>
        </authorList>
    </citation>
    <scope>NUCLEOTIDE SEQUENCE [LARGE SCALE GENOMIC DNA]</scope>
    <source>
        <strain evidence="3">strain Y</strain>
    </source>
</reference>
<comment type="subcellular location">
    <subcellularLocation>
        <location evidence="1">Cell membrane</location>
        <topology evidence="1">Peripheral membrane protein</topology>
        <orientation evidence="1">Cytoplasmic side</orientation>
    </subcellularLocation>
</comment>
<dbReference type="NCBIfam" id="TIGR00278">
    <property type="entry name" value="membrane protein insertion efficiency factor YidD"/>
    <property type="match status" value="1"/>
</dbReference>
<evidence type="ECO:0000256" key="1">
    <source>
        <dbReference type="HAMAP-Rule" id="MF_00386"/>
    </source>
</evidence>
<dbReference type="Proteomes" id="UP000033187">
    <property type="component" value="Chromosome 1"/>
</dbReference>
<comment type="similarity">
    <text evidence="1">Belongs to the UPF0161 family.</text>
</comment>
<organism evidence="2 3">
    <name type="scientific">Candidatus Filomicrobium marinum</name>
    <dbReference type="NCBI Taxonomy" id="1608628"/>
    <lineage>
        <taxon>Bacteria</taxon>
        <taxon>Pseudomonadati</taxon>
        <taxon>Pseudomonadota</taxon>
        <taxon>Alphaproteobacteria</taxon>
        <taxon>Hyphomicrobiales</taxon>
        <taxon>Hyphomicrobiaceae</taxon>
        <taxon>Filomicrobium</taxon>
    </lineage>
</organism>
<protein>
    <recommendedName>
        <fullName evidence="1">Putative membrane protein insertion efficiency factor</fullName>
    </recommendedName>
</protein>
<dbReference type="PANTHER" id="PTHR33383:SF1">
    <property type="entry name" value="MEMBRANE PROTEIN INSERTION EFFICIENCY FACTOR-RELATED"/>
    <property type="match status" value="1"/>
</dbReference>
<dbReference type="EMBL" id="LN829119">
    <property type="protein sequence ID" value="CPR21526.1"/>
    <property type="molecule type" value="Genomic_DNA"/>
</dbReference>
<dbReference type="RefSeq" id="WP_076605331.1">
    <property type="nucleotide sequence ID" value="NZ_LN829118.1"/>
</dbReference>
<dbReference type="GO" id="GO:0005886">
    <property type="term" value="C:plasma membrane"/>
    <property type="evidence" value="ECO:0007669"/>
    <property type="project" value="UniProtKB-SubCell"/>
</dbReference>
<dbReference type="Pfam" id="PF01809">
    <property type="entry name" value="YidD"/>
    <property type="match status" value="1"/>
</dbReference>
<keyword evidence="1" id="KW-0472">Membrane</keyword>
<evidence type="ECO:0000313" key="2">
    <source>
        <dbReference type="EMBL" id="CPR21526.1"/>
    </source>
</evidence>
<dbReference type="InterPro" id="IPR002696">
    <property type="entry name" value="Membr_insert_effic_factor_YidD"/>
</dbReference>
<name>A0A0D6JJ25_9HYPH</name>
<keyword evidence="3" id="KW-1185">Reference proteome</keyword>
<dbReference type="KEGG" id="fil:BN1229_v1_2826"/>
<dbReference type="PANTHER" id="PTHR33383">
    <property type="entry name" value="MEMBRANE PROTEIN INSERTION EFFICIENCY FACTOR-RELATED"/>
    <property type="match status" value="1"/>
</dbReference>
<dbReference type="KEGG" id="fiy:BN1229_v1_3088"/>
<sequence>MNTCKQHDHSPNTPTDRRSGWAGLLLKAPIHAYRYTFKAFFGWHCRHLPTCSEYALEAIDRNGAWRGFWLTLSRLARCRPGGSAGYDPVPDISTERHPFAPWRYGRWTGAHMEEQWTSPTESLSRPHRND</sequence>
<dbReference type="AlphaFoldDB" id="A0A0D6JJ25"/>
<gene>
    <name evidence="2" type="ORF">YBN1229_v1_3088</name>
</gene>
<accession>A0A0D6JJ25</accession>
<evidence type="ECO:0000313" key="3">
    <source>
        <dbReference type="Proteomes" id="UP000033187"/>
    </source>
</evidence>